<accession>A0A6I2UGP8</accession>
<dbReference type="EMBL" id="VUNR01000041">
    <property type="protein sequence ID" value="MSU09937.1"/>
    <property type="molecule type" value="Genomic_DNA"/>
</dbReference>
<keyword evidence="1" id="KW-1133">Transmembrane helix</keyword>
<comment type="caution">
    <text evidence="2">The sequence shown here is derived from an EMBL/GenBank/DDBJ whole genome shotgun (WGS) entry which is preliminary data.</text>
</comment>
<dbReference type="InterPro" id="IPR027981">
    <property type="entry name" value="DUF4446"/>
</dbReference>
<dbReference type="GeneID" id="96779897"/>
<name>A0A6I2UGP8_9FIRM</name>
<dbReference type="Pfam" id="PF14584">
    <property type="entry name" value="DUF4446"/>
    <property type="match status" value="1"/>
</dbReference>
<feature type="transmembrane region" description="Helical" evidence="1">
    <location>
        <begin position="16"/>
        <end position="39"/>
    </location>
</feature>
<organism evidence="2 3">
    <name type="scientific">Anaerovibrio slackiae</name>
    <dbReference type="NCBI Taxonomy" id="2652309"/>
    <lineage>
        <taxon>Bacteria</taxon>
        <taxon>Bacillati</taxon>
        <taxon>Bacillota</taxon>
        <taxon>Negativicutes</taxon>
        <taxon>Selenomonadales</taxon>
        <taxon>Selenomonadaceae</taxon>
        <taxon>Anaerovibrio</taxon>
    </lineage>
</organism>
<evidence type="ECO:0000313" key="3">
    <source>
        <dbReference type="Proteomes" id="UP000433181"/>
    </source>
</evidence>
<evidence type="ECO:0000313" key="2">
    <source>
        <dbReference type="EMBL" id="MSU09937.1"/>
    </source>
</evidence>
<evidence type="ECO:0000256" key="1">
    <source>
        <dbReference type="SAM" id="Phobius"/>
    </source>
</evidence>
<gene>
    <name evidence="2" type="ORF">FYJ84_13260</name>
</gene>
<keyword evidence="3" id="KW-1185">Reference proteome</keyword>
<proteinExistence type="predicted"/>
<sequence length="182" mass="20511">MANTDVMNFIVNNLSYLVGILGILVIIMYLLIINLIYNLNYMKKRYKKMMTGVDGANLERMMIGCIDSTKAVADENAKLWEENKAIKDLLSQALTRVAIVRFRAFEDMGSDLSYAVAMLDSHNNGVVLSSIFAREDSRSYAKPIVNGTSTYAMTREEEEALHQAMSNIKTTHLIQSQTRVQT</sequence>
<dbReference type="Proteomes" id="UP000433181">
    <property type="component" value="Unassembled WGS sequence"/>
</dbReference>
<dbReference type="AlphaFoldDB" id="A0A6I2UGP8"/>
<protein>
    <submittedName>
        <fullName evidence="2">DUF4446 family protein</fullName>
    </submittedName>
</protein>
<dbReference type="RefSeq" id="WP_154408100.1">
    <property type="nucleotide sequence ID" value="NZ_VUNR01000041.1"/>
</dbReference>
<keyword evidence="1" id="KW-0812">Transmembrane</keyword>
<reference evidence="2 3" key="1">
    <citation type="submission" date="2019-08" db="EMBL/GenBank/DDBJ databases">
        <title>In-depth cultivation of the pig gut microbiome towards novel bacterial diversity and tailored functional studies.</title>
        <authorList>
            <person name="Wylensek D."/>
            <person name="Hitch T.C.A."/>
            <person name="Clavel T."/>
        </authorList>
    </citation>
    <scope>NUCLEOTIDE SEQUENCE [LARGE SCALE GENOMIC DNA]</scope>
    <source>
        <strain evidence="2 3">WCA-693-APC-5D-A</strain>
    </source>
</reference>
<keyword evidence="1" id="KW-0472">Membrane</keyword>